<organism evidence="3 4">
    <name type="scientific">Thiohalocapsa halophila</name>
    <dbReference type="NCBI Taxonomy" id="69359"/>
    <lineage>
        <taxon>Bacteria</taxon>
        <taxon>Pseudomonadati</taxon>
        <taxon>Pseudomonadota</taxon>
        <taxon>Gammaproteobacteria</taxon>
        <taxon>Chromatiales</taxon>
        <taxon>Chromatiaceae</taxon>
        <taxon>Thiohalocapsa</taxon>
    </lineage>
</organism>
<evidence type="ECO:0000256" key="1">
    <source>
        <dbReference type="SAM" id="SignalP"/>
    </source>
</evidence>
<keyword evidence="4" id="KW-1185">Reference proteome</keyword>
<keyword evidence="1" id="KW-0732">Signal</keyword>
<dbReference type="EMBL" id="NRRV01000029">
    <property type="protein sequence ID" value="MBK1631619.1"/>
    <property type="molecule type" value="Genomic_DNA"/>
</dbReference>
<evidence type="ECO:0000313" key="3">
    <source>
        <dbReference type="EMBL" id="MBK1631619.1"/>
    </source>
</evidence>
<dbReference type="RefSeq" id="WP_200238131.1">
    <property type="nucleotide sequence ID" value="NZ_NRRV01000029.1"/>
</dbReference>
<dbReference type="InterPro" id="IPR011460">
    <property type="entry name" value="Lcl_C"/>
</dbReference>
<dbReference type="PANTHER" id="PTHR35812">
    <property type="entry name" value="LIPOPROTEIN"/>
    <property type="match status" value="1"/>
</dbReference>
<proteinExistence type="predicted"/>
<feature type="domain" description="Lcl C-terminal" evidence="2">
    <location>
        <begin position="60"/>
        <end position="188"/>
    </location>
</feature>
<name>A0ABS1CIB1_9GAMM</name>
<comment type="caution">
    <text evidence="3">The sequence shown here is derived from an EMBL/GenBank/DDBJ whole genome shotgun (WGS) entry which is preliminary data.</text>
</comment>
<evidence type="ECO:0000313" key="4">
    <source>
        <dbReference type="Proteomes" id="UP000748752"/>
    </source>
</evidence>
<dbReference type="Proteomes" id="UP000748752">
    <property type="component" value="Unassembled WGS sequence"/>
</dbReference>
<evidence type="ECO:0000259" key="2">
    <source>
        <dbReference type="Pfam" id="PF07603"/>
    </source>
</evidence>
<gene>
    <name evidence="3" type="ORF">CKO31_12865</name>
</gene>
<dbReference type="PANTHER" id="PTHR35812:SF1">
    <property type="entry name" value="LIPOPROTEIN"/>
    <property type="match status" value="1"/>
</dbReference>
<accession>A0ABS1CIB1</accession>
<feature type="chain" id="PRO_5046470232" description="Lcl C-terminal domain-containing protein" evidence="1">
    <location>
        <begin position="37"/>
        <end position="191"/>
    </location>
</feature>
<reference evidence="3 4" key="1">
    <citation type="journal article" date="2020" name="Microorganisms">
        <title>Osmotic Adaptation and Compatible Solute Biosynthesis of Phototrophic Bacteria as Revealed from Genome Analyses.</title>
        <authorList>
            <person name="Imhoff J.F."/>
            <person name="Rahn T."/>
            <person name="Kunzel S."/>
            <person name="Keller A."/>
            <person name="Neulinger S.C."/>
        </authorList>
    </citation>
    <scope>NUCLEOTIDE SEQUENCE [LARGE SCALE GENOMIC DNA]</scope>
    <source>
        <strain evidence="3 4">DSM 6210</strain>
    </source>
</reference>
<protein>
    <recommendedName>
        <fullName evidence="2">Lcl C-terminal domain-containing protein</fullName>
    </recommendedName>
</protein>
<sequence>MRQILLTRNRRMPTEQNAMRIPLVLLLLPGLTTALADQRCDTSQHPRSAPTERFTVNGDGTVTDKASGLMWMRCALGQDWNGETCVGNAEDYAWSSTRTAAAAVNASGEHFFSDWRVPGLRDLAMIVERECENPRINLTIFPNTAPAFFWTKSVREEDPQSQAYALSFGPEGVEPHAKTLSHHLRLVRTAQ</sequence>
<feature type="signal peptide" evidence="1">
    <location>
        <begin position="1"/>
        <end position="36"/>
    </location>
</feature>
<dbReference type="Pfam" id="PF07603">
    <property type="entry name" value="Lcl_C"/>
    <property type="match status" value="1"/>
</dbReference>